<dbReference type="STRING" id="619304.SAMN05421760_103274"/>
<feature type="domain" description="VWFA" evidence="1">
    <location>
        <begin position="82"/>
        <end position="261"/>
    </location>
</feature>
<proteinExistence type="predicted"/>
<dbReference type="PROSITE" id="PS50234">
    <property type="entry name" value="VWFA"/>
    <property type="match status" value="1"/>
</dbReference>
<protein>
    <submittedName>
        <fullName evidence="2">Ca-activated chloride channel family protein</fullName>
    </submittedName>
</protein>
<dbReference type="EMBL" id="FTOE01000003">
    <property type="protein sequence ID" value="SIS69484.1"/>
    <property type="molecule type" value="Genomic_DNA"/>
</dbReference>
<gene>
    <name evidence="2" type="ORF">SAMN05421760_103274</name>
</gene>
<dbReference type="Proteomes" id="UP000185999">
    <property type="component" value="Unassembled WGS sequence"/>
</dbReference>
<evidence type="ECO:0000259" key="1">
    <source>
        <dbReference type="PROSITE" id="PS50234"/>
    </source>
</evidence>
<dbReference type="InterPro" id="IPR036465">
    <property type="entry name" value="vWFA_dom_sf"/>
</dbReference>
<organism evidence="2 3">
    <name type="scientific">Neptunomonas antarctica</name>
    <dbReference type="NCBI Taxonomy" id="619304"/>
    <lineage>
        <taxon>Bacteria</taxon>
        <taxon>Pseudomonadati</taxon>
        <taxon>Pseudomonadota</taxon>
        <taxon>Gammaproteobacteria</taxon>
        <taxon>Oceanospirillales</taxon>
        <taxon>Oceanospirillaceae</taxon>
        <taxon>Neptunomonas</taxon>
    </lineage>
</organism>
<keyword evidence="3" id="KW-1185">Reference proteome</keyword>
<dbReference type="SMART" id="SM00327">
    <property type="entry name" value="VWA"/>
    <property type="match status" value="1"/>
</dbReference>
<dbReference type="PANTHER" id="PTHR10579">
    <property type="entry name" value="CALCIUM-ACTIVATED CHLORIDE CHANNEL REGULATOR"/>
    <property type="match status" value="1"/>
</dbReference>
<dbReference type="OrthoDB" id="9805121at2"/>
<evidence type="ECO:0000313" key="3">
    <source>
        <dbReference type="Proteomes" id="UP000185999"/>
    </source>
</evidence>
<dbReference type="InterPro" id="IPR051266">
    <property type="entry name" value="CLCR"/>
</dbReference>
<dbReference type="Pfam" id="PF00092">
    <property type="entry name" value="VWA"/>
    <property type="match status" value="1"/>
</dbReference>
<dbReference type="InterPro" id="IPR002035">
    <property type="entry name" value="VWF_A"/>
</dbReference>
<dbReference type="AlphaFoldDB" id="A0A1N7L6N3"/>
<reference evidence="3" key="1">
    <citation type="submission" date="2017-01" db="EMBL/GenBank/DDBJ databases">
        <authorList>
            <person name="Varghese N."/>
            <person name="Submissions S."/>
        </authorList>
    </citation>
    <scope>NUCLEOTIDE SEQUENCE [LARGE SCALE GENOMIC DNA]</scope>
    <source>
        <strain evidence="3">DSM 22306</strain>
    </source>
</reference>
<dbReference type="Gene3D" id="3.40.50.410">
    <property type="entry name" value="von Willebrand factor, type A domain"/>
    <property type="match status" value="1"/>
</dbReference>
<evidence type="ECO:0000313" key="2">
    <source>
        <dbReference type="EMBL" id="SIS69484.1"/>
    </source>
</evidence>
<dbReference type="PANTHER" id="PTHR10579:SF43">
    <property type="entry name" value="ZINC FINGER (C3HC4-TYPE RING FINGER) FAMILY PROTEIN"/>
    <property type="match status" value="1"/>
</dbReference>
<name>A0A1N7L6N3_9GAMM</name>
<dbReference type="RefSeq" id="WP_082400098.1">
    <property type="nucleotide sequence ID" value="NZ_FTOE01000003.1"/>
</dbReference>
<sequence>MNTQLGRSMLRRMLRQMLRQRAGTCGFLILSLLPVLAQANQVNLNINLATPVMEAEQSHRAFIKISLEGFKQQDKQARIPANVAIVLDKSGSMSGDKIKYAREAAIMAIKRLDERDIVSVVSYDSRVQVVVPATQVRNHQAIYNAIQNVHANGNTALFAGVSKGANELRKFLSKNKVNRVILMSDGLANVGPQSASELGELGASLAKEGISVTTIGLGLGYNEDLMTRLAGFSDGNHAFVENAEDLASVFQYEFGDVLSVVAQGVTIEIRCRNGVKPIRLLGRKSEIIGNRVTTRLNQLYSEQEKFVILEVEVPEQQAETELELVAVNVSYDNLLTQHQEKLSGQSVARFSLSRQEIKAARNDKALEAAVEQVANEFSRSAIEARDSGDLEGAKKILQDSASYLGSQAESLSSPLLQKQKEEALEDADALDSEQDWNKQRKELKARQYKRATQQTY</sequence>
<accession>A0A1N7L6N3</accession>
<dbReference type="SUPFAM" id="SSF53300">
    <property type="entry name" value="vWA-like"/>
    <property type="match status" value="1"/>
</dbReference>